<evidence type="ECO:0000313" key="2">
    <source>
        <dbReference type="Proteomes" id="UP000053105"/>
    </source>
</evidence>
<name>A0A0M8ZSH3_9HYME</name>
<organism evidence="1 2">
    <name type="scientific">Melipona quadrifasciata</name>
    <dbReference type="NCBI Taxonomy" id="166423"/>
    <lineage>
        <taxon>Eukaryota</taxon>
        <taxon>Metazoa</taxon>
        <taxon>Ecdysozoa</taxon>
        <taxon>Arthropoda</taxon>
        <taxon>Hexapoda</taxon>
        <taxon>Insecta</taxon>
        <taxon>Pterygota</taxon>
        <taxon>Neoptera</taxon>
        <taxon>Endopterygota</taxon>
        <taxon>Hymenoptera</taxon>
        <taxon>Apocrita</taxon>
        <taxon>Aculeata</taxon>
        <taxon>Apoidea</taxon>
        <taxon>Anthophila</taxon>
        <taxon>Apidae</taxon>
        <taxon>Melipona</taxon>
    </lineage>
</organism>
<gene>
    <name evidence="1" type="ORF">WN51_07415</name>
</gene>
<accession>A0A0M8ZSH3</accession>
<dbReference type="EMBL" id="KQ435921">
    <property type="protein sequence ID" value="KOX68703.1"/>
    <property type="molecule type" value="Genomic_DNA"/>
</dbReference>
<proteinExistence type="predicted"/>
<keyword evidence="2" id="KW-1185">Reference proteome</keyword>
<protein>
    <submittedName>
        <fullName evidence="1">Uncharacterized protein</fullName>
    </submittedName>
</protein>
<evidence type="ECO:0000313" key="1">
    <source>
        <dbReference type="EMBL" id="KOX68703.1"/>
    </source>
</evidence>
<sequence>MDRDGRECIRRIWNCGNGVKSGKDRKVNGRMRFVSESLPSVTRPLTSPMSGWRRDKTYAIPKECQTQTIHRVNNSQLFRVGTQSAILRVPTAIRLETLIIAHALTLTEHLSRSSRASGEDRKVNGRMRFVSESLPRLIISVADGSDSYPRRLLSQLNLLGWFATPILAGFRTLLCLTSEIGRTLTLGVQPLTACAS</sequence>
<reference evidence="1 2" key="1">
    <citation type="submission" date="2015-07" db="EMBL/GenBank/DDBJ databases">
        <title>The genome of Melipona quadrifasciata.</title>
        <authorList>
            <person name="Pan H."/>
            <person name="Kapheim K."/>
        </authorList>
    </citation>
    <scope>NUCLEOTIDE SEQUENCE [LARGE SCALE GENOMIC DNA]</scope>
    <source>
        <strain evidence="1">0111107301</strain>
        <tissue evidence="1">Whole body</tissue>
    </source>
</reference>
<dbReference type="Proteomes" id="UP000053105">
    <property type="component" value="Unassembled WGS sequence"/>
</dbReference>
<dbReference type="AlphaFoldDB" id="A0A0M8ZSH3"/>